<feature type="active site" evidence="9">
    <location>
        <position position="352"/>
    </location>
</feature>
<organism evidence="11 12">
    <name type="scientific">Lautropia mirabilis ATCC 51599</name>
    <dbReference type="NCBI Taxonomy" id="887898"/>
    <lineage>
        <taxon>Bacteria</taxon>
        <taxon>Pseudomonadati</taxon>
        <taxon>Pseudomonadota</taxon>
        <taxon>Betaproteobacteria</taxon>
        <taxon>Burkholderiales</taxon>
        <taxon>Burkholderiaceae</taxon>
        <taxon>Lautropia</taxon>
    </lineage>
</organism>
<dbReference type="NCBIfam" id="NF002077">
    <property type="entry name" value="PRK00913.2-4"/>
    <property type="match status" value="1"/>
</dbReference>
<keyword evidence="7 9" id="KW-0378">Hydrolase</keyword>
<dbReference type="GO" id="GO:0006508">
    <property type="term" value="P:proteolysis"/>
    <property type="evidence" value="ECO:0007669"/>
    <property type="project" value="UniProtKB-KW"/>
</dbReference>
<dbReference type="FunFam" id="3.40.630.10:FF:000004">
    <property type="entry name" value="Probable cytosol aminopeptidase"/>
    <property type="match status" value="1"/>
</dbReference>
<dbReference type="InterPro" id="IPR023042">
    <property type="entry name" value="Peptidase_M17_leu_NH2_pept"/>
</dbReference>
<dbReference type="EC" id="3.4.11.1" evidence="9"/>
<comment type="similarity">
    <text evidence="3 9">Belongs to the peptidase M17 family.</text>
</comment>
<dbReference type="AlphaFoldDB" id="E7RXH5"/>
<dbReference type="GO" id="GO:0070006">
    <property type="term" value="F:metalloaminopeptidase activity"/>
    <property type="evidence" value="ECO:0007669"/>
    <property type="project" value="InterPro"/>
</dbReference>
<comment type="subcellular location">
    <subcellularLocation>
        <location evidence="9">Cytoplasm</location>
    </subcellularLocation>
</comment>
<name>E7RXH5_9BURK</name>
<dbReference type="InterPro" id="IPR000819">
    <property type="entry name" value="Peptidase_M17_C"/>
</dbReference>
<dbReference type="Proteomes" id="UP000011021">
    <property type="component" value="Unassembled WGS sequence"/>
</dbReference>
<dbReference type="InterPro" id="IPR008283">
    <property type="entry name" value="Peptidase_M17_N"/>
</dbReference>
<dbReference type="Pfam" id="PF00883">
    <property type="entry name" value="Peptidase_M17"/>
    <property type="match status" value="1"/>
</dbReference>
<dbReference type="NCBIfam" id="NF002073">
    <property type="entry name" value="PRK00913.1-2"/>
    <property type="match status" value="1"/>
</dbReference>
<dbReference type="NCBIfam" id="NF002074">
    <property type="entry name" value="PRK00913.1-4"/>
    <property type="match status" value="1"/>
</dbReference>
<dbReference type="CDD" id="cd00433">
    <property type="entry name" value="Peptidase_M17"/>
    <property type="match status" value="1"/>
</dbReference>
<dbReference type="SUPFAM" id="SSF52949">
    <property type="entry name" value="Macro domain-like"/>
    <property type="match status" value="1"/>
</dbReference>
<comment type="function">
    <text evidence="9">Presumably involved in the processing and regular turnover of intracellular proteins. Catalyzes the removal of unsubstituted N-terminal amino acids from various peptides.</text>
</comment>
<evidence type="ECO:0000256" key="3">
    <source>
        <dbReference type="ARBA" id="ARBA00009528"/>
    </source>
</evidence>
<feature type="binding site" evidence="9">
    <location>
        <position position="289"/>
    </location>
    <ligand>
        <name>Mn(2+)</name>
        <dbReference type="ChEBI" id="CHEBI:29035"/>
        <label>2</label>
    </ligand>
</feature>
<keyword evidence="8 9" id="KW-0464">Manganese</keyword>
<evidence type="ECO:0000256" key="2">
    <source>
        <dbReference type="ARBA" id="ARBA00000967"/>
    </source>
</evidence>
<comment type="catalytic activity">
    <reaction evidence="2 9">
        <text>Release of an N-terminal amino acid, preferentially leucine, but not glutamic or aspartic acids.</text>
        <dbReference type="EC" id="3.4.11.10"/>
    </reaction>
</comment>
<dbReference type="Gene3D" id="3.40.220.10">
    <property type="entry name" value="Leucine Aminopeptidase, subunit E, domain 1"/>
    <property type="match status" value="1"/>
</dbReference>
<dbReference type="PANTHER" id="PTHR11963:SF23">
    <property type="entry name" value="CYTOSOL AMINOPEPTIDASE"/>
    <property type="match status" value="1"/>
</dbReference>
<evidence type="ECO:0000313" key="12">
    <source>
        <dbReference type="Proteomes" id="UP000011021"/>
    </source>
</evidence>
<keyword evidence="4 9" id="KW-0031">Aminopeptidase</keyword>
<proteinExistence type="inferred from homology"/>
<keyword evidence="5 9" id="KW-0645">Protease</keyword>
<feature type="binding site" evidence="9">
    <location>
        <position position="271"/>
    </location>
    <ligand>
        <name>Mn(2+)</name>
        <dbReference type="ChEBI" id="CHEBI:29035"/>
        <label>1</label>
    </ligand>
</feature>
<feature type="binding site" evidence="9">
    <location>
        <position position="348"/>
    </location>
    <ligand>
        <name>Mn(2+)</name>
        <dbReference type="ChEBI" id="CHEBI:29035"/>
        <label>1</label>
    </ligand>
</feature>
<evidence type="ECO:0000256" key="4">
    <source>
        <dbReference type="ARBA" id="ARBA00022438"/>
    </source>
</evidence>
<evidence type="ECO:0000256" key="1">
    <source>
        <dbReference type="ARBA" id="ARBA00000135"/>
    </source>
</evidence>
<keyword evidence="12" id="KW-1185">Reference proteome</keyword>
<evidence type="ECO:0000256" key="5">
    <source>
        <dbReference type="ARBA" id="ARBA00022670"/>
    </source>
</evidence>
<gene>
    <name evidence="9" type="primary">pepA</name>
    <name evidence="11" type="ORF">HMPREF0551_1388</name>
</gene>
<reference evidence="11 12" key="1">
    <citation type="submission" date="2010-12" db="EMBL/GenBank/DDBJ databases">
        <authorList>
            <person name="Muzny D."/>
            <person name="Qin X."/>
            <person name="Deng J."/>
            <person name="Jiang H."/>
            <person name="Liu Y."/>
            <person name="Qu J."/>
            <person name="Song X.-Z."/>
            <person name="Zhang L."/>
            <person name="Thornton R."/>
            <person name="Coyle M."/>
            <person name="Francisco L."/>
            <person name="Jackson L."/>
            <person name="Javaid M."/>
            <person name="Korchina V."/>
            <person name="Kovar C."/>
            <person name="Mata R."/>
            <person name="Mathew T."/>
            <person name="Ngo R."/>
            <person name="Nguyen L."/>
            <person name="Nguyen N."/>
            <person name="Okwuonu G."/>
            <person name="Ongeri F."/>
            <person name="Pham C."/>
            <person name="Simmons D."/>
            <person name="Wilczek-Boney K."/>
            <person name="Hale W."/>
            <person name="Jakkamsetti A."/>
            <person name="Pham P."/>
            <person name="Ruth R."/>
            <person name="San Lucas F."/>
            <person name="Warren J."/>
            <person name="Zhang J."/>
            <person name="Zhao Z."/>
            <person name="Zhou C."/>
            <person name="Zhu D."/>
            <person name="Lee S."/>
            <person name="Bess C."/>
            <person name="Blankenburg K."/>
            <person name="Forbes L."/>
            <person name="Fu Q."/>
            <person name="Gubbala S."/>
            <person name="Hirani K."/>
            <person name="Jayaseelan J.C."/>
            <person name="Lara F."/>
            <person name="Munidasa M."/>
            <person name="Palculict T."/>
            <person name="Patil S."/>
            <person name="Pu L.-L."/>
            <person name="Saada N."/>
            <person name="Tang L."/>
            <person name="Weissenberger G."/>
            <person name="Zhu Y."/>
            <person name="Hemphill L."/>
            <person name="Shang Y."/>
            <person name="Youmans B."/>
            <person name="Ayvaz T."/>
            <person name="Ross M."/>
            <person name="Santibanez J."/>
            <person name="Aqrawi P."/>
            <person name="Gross S."/>
            <person name="Joshi V."/>
            <person name="Fowler G."/>
            <person name="Nazareth L."/>
            <person name="Reid J."/>
            <person name="Worley K."/>
            <person name="Petrosino J."/>
            <person name="Highlander S."/>
            <person name="Gibbs R."/>
        </authorList>
    </citation>
    <scope>NUCLEOTIDE SEQUENCE [LARGE SCALE GENOMIC DNA]</scope>
    <source>
        <strain evidence="11 12">ATCC 51599</strain>
    </source>
</reference>
<dbReference type="eggNOG" id="COG0260">
    <property type="taxonomic scope" value="Bacteria"/>
</dbReference>
<dbReference type="PROSITE" id="PS00631">
    <property type="entry name" value="CYTOSOL_AP"/>
    <property type="match status" value="1"/>
</dbReference>
<sequence>MTLQFSLKTTAAEKLRTQCLVLPVQAGRLTPTGAAIDARLDNALSAILKAGDLGKKPGSTQLVPPSVKGLPRILLVSMGHEDTIKAPRFAEAVRSAFRAVLASPATDAFCCLHEAHVELRELPWRVGQIVLAAREVRYRFDDYKSKPEAAPALKDVVLGVESAADQKALAPRVARMSDLADGIDTARDLGNQPPNVCHPSFLASQAQKLGRQLKLKVEVLDQKQMASLGMGALLAVAQGSAQPPKLIVMHYRGAGARQAPVVLVGKGITFDTGGISLKPAADMDEMKYDMSGAGSVFGTLQAVAQMKLKINLTVIIAAAENMPSGSAARPGDIVTTMSGQTVEILNTDAEGRLVLCDALTYAERFKPVAVIDVATLTGACVIALGHQRAGLFSNDDALSAQIQAAGDDSGDTCWPMPMDDAYNEQLRSPFADMGNIGGRPAGAITAACYLSRFAKAYSWAHLDVAGVAWRSGANKGSTGRPVALLTHFLMDRAG</sequence>
<dbReference type="STRING" id="887898.HMPREF0551_1388"/>
<dbReference type="HAMAP" id="MF_00181">
    <property type="entry name" value="Cytosol_peptidase_M17"/>
    <property type="match status" value="1"/>
</dbReference>
<keyword evidence="9" id="KW-0963">Cytoplasm</keyword>
<dbReference type="PANTHER" id="PTHR11963">
    <property type="entry name" value="LEUCINE AMINOPEPTIDASE-RELATED"/>
    <property type="match status" value="1"/>
</dbReference>
<dbReference type="PRINTS" id="PR00481">
    <property type="entry name" value="LAMNOPPTDASE"/>
</dbReference>
<dbReference type="EMBL" id="AEQP01000008">
    <property type="protein sequence ID" value="EFV94971.1"/>
    <property type="molecule type" value="Genomic_DNA"/>
</dbReference>
<dbReference type="SUPFAM" id="SSF53187">
    <property type="entry name" value="Zn-dependent exopeptidases"/>
    <property type="match status" value="1"/>
</dbReference>
<feature type="binding site" evidence="9">
    <location>
        <position position="350"/>
    </location>
    <ligand>
        <name>Mn(2+)</name>
        <dbReference type="ChEBI" id="CHEBI:29035"/>
        <label>2</label>
    </ligand>
</feature>
<evidence type="ECO:0000256" key="9">
    <source>
        <dbReference type="HAMAP-Rule" id="MF_00181"/>
    </source>
</evidence>
<comment type="catalytic activity">
    <reaction evidence="1 9">
        <text>Release of an N-terminal amino acid, Xaa-|-Yaa-, in which Xaa is preferably Leu, but may be other amino acids including Pro although not Arg or Lys, and Yaa may be Pro. Amino acid amides and methyl esters are also readily hydrolyzed, but rates on arylamides are exceedingly low.</text>
        <dbReference type="EC" id="3.4.11.1"/>
    </reaction>
</comment>
<dbReference type="GO" id="GO:0030145">
    <property type="term" value="F:manganese ion binding"/>
    <property type="evidence" value="ECO:0007669"/>
    <property type="project" value="UniProtKB-UniRule"/>
</dbReference>
<feature type="active site" evidence="9">
    <location>
        <position position="278"/>
    </location>
</feature>
<dbReference type="GO" id="GO:0005737">
    <property type="term" value="C:cytoplasm"/>
    <property type="evidence" value="ECO:0007669"/>
    <property type="project" value="UniProtKB-SubCell"/>
</dbReference>
<feature type="domain" description="Cytosol aminopeptidase" evidence="10">
    <location>
        <begin position="346"/>
        <end position="353"/>
    </location>
</feature>
<feature type="binding site" evidence="9">
    <location>
        <position position="271"/>
    </location>
    <ligand>
        <name>Mn(2+)</name>
        <dbReference type="ChEBI" id="CHEBI:29035"/>
        <label>2</label>
    </ligand>
</feature>
<dbReference type="HOGENOM" id="CLU_013734_2_2_4"/>
<dbReference type="EC" id="3.4.11.10" evidence="9"/>
<evidence type="ECO:0000256" key="7">
    <source>
        <dbReference type="ARBA" id="ARBA00022801"/>
    </source>
</evidence>
<evidence type="ECO:0000256" key="6">
    <source>
        <dbReference type="ARBA" id="ARBA00022723"/>
    </source>
</evidence>
<comment type="caution">
    <text evidence="11">The sequence shown here is derived from an EMBL/GenBank/DDBJ whole genome shotgun (WGS) entry which is preliminary data.</text>
</comment>
<dbReference type="InterPro" id="IPR043472">
    <property type="entry name" value="Macro_dom-like"/>
</dbReference>
<feature type="binding site" evidence="9">
    <location>
        <position position="350"/>
    </location>
    <ligand>
        <name>Mn(2+)</name>
        <dbReference type="ChEBI" id="CHEBI:29035"/>
        <label>1</label>
    </ligand>
</feature>
<keyword evidence="6 9" id="KW-0479">Metal-binding</keyword>
<dbReference type="InterPro" id="IPR011356">
    <property type="entry name" value="Leucine_aapep/pepB"/>
</dbReference>
<evidence type="ECO:0000259" key="10">
    <source>
        <dbReference type="PROSITE" id="PS00631"/>
    </source>
</evidence>
<dbReference type="RefSeq" id="WP_005673659.1">
    <property type="nucleotide sequence ID" value="NZ_CP146288.1"/>
</dbReference>
<dbReference type="Gene3D" id="3.40.630.10">
    <property type="entry name" value="Zn peptidases"/>
    <property type="match status" value="1"/>
</dbReference>
<comment type="cofactor">
    <cofactor evidence="9">
        <name>Mn(2+)</name>
        <dbReference type="ChEBI" id="CHEBI:29035"/>
    </cofactor>
    <text evidence="9">Binds 2 manganese ions per subunit.</text>
</comment>
<dbReference type="Pfam" id="PF02789">
    <property type="entry name" value="Peptidase_M17_N"/>
    <property type="match status" value="1"/>
</dbReference>
<evidence type="ECO:0000256" key="8">
    <source>
        <dbReference type="ARBA" id="ARBA00023211"/>
    </source>
</evidence>
<dbReference type="MEROPS" id="M17.003"/>
<protein>
    <recommendedName>
        <fullName evidence="9">Probable cytosol aminopeptidase</fullName>
        <ecNumber evidence="9">3.4.11.1</ecNumber>
    </recommendedName>
    <alternativeName>
        <fullName evidence="9">Leucine aminopeptidase</fullName>
        <shortName evidence="9">LAP</shortName>
        <ecNumber evidence="9">3.4.11.10</ecNumber>
    </alternativeName>
    <alternativeName>
        <fullName evidence="9">Leucyl aminopeptidase</fullName>
    </alternativeName>
</protein>
<feature type="binding site" evidence="9">
    <location>
        <position position="266"/>
    </location>
    <ligand>
        <name>Mn(2+)</name>
        <dbReference type="ChEBI" id="CHEBI:29035"/>
        <label>2</label>
    </ligand>
</feature>
<accession>E7RXH5</accession>
<evidence type="ECO:0000313" key="11">
    <source>
        <dbReference type="EMBL" id="EFV94971.1"/>
    </source>
</evidence>